<feature type="signal peptide" evidence="1">
    <location>
        <begin position="1"/>
        <end position="22"/>
    </location>
</feature>
<reference evidence="3" key="1">
    <citation type="journal article" date="2019" name="Int. J. Syst. Evol. Microbiol.">
        <title>The Global Catalogue of Microorganisms (GCM) 10K type strain sequencing project: providing services to taxonomists for standard genome sequencing and annotation.</title>
        <authorList>
            <consortium name="The Broad Institute Genomics Platform"/>
            <consortium name="The Broad Institute Genome Sequencing Center for Infectious Disease"/>
            <person name="Wu L."/>
            <person name="Ma J."/>
        </authorList>
    </citation>
    <scope>NUCLEOTIDE SEQUENCE [LARGE SCALE GENOMIC DNA]</scope>
    <source>
        <strain evidence="3">CCUG 55074</strain>
    </source>
</reference>
<accession>A0ABW3T6N7</accession>
<evidence type="ECO:0000313" key="2">
    <source>
        <dbReference type="EMBL" id="MFD1192683.1"/>
    </source>
</evidence>
<gene>
    <name evidence="2" type="ORF">ACFQ27_18980</name>
</gene>
<dbReference type="Proteomes" id="UP001597216">
    <property type="component" value="Unassembled WGS sequence"/>
</dbReference>
<keyword evidence="3" id="KW-1185">Reference proteome</keyword>
<feature type="non-terminal residue" evidence="2">
    <location>
        <position position="308"/>
    </location>
</feature>
<dbReference type="EMBL" id="JBHTLQ010000071">
    <property type="protein sequence ID" value="MFD1192683.1"/>
    <property type="molecule type" value="Genomic_DNA"/>
</dbReference>
<evidence type="ECO:0000313" key="3">
    <source>
        <dbReference type="Proteomes" id="UP001597216"/>
    </source>
</evidence>
<feature type="chain" id="PRO_5046715094" description="Sporulation protein" evidence="1">
    <location>
        <begin position="23"/>
        <end position="308"/>
    </location>
</feature>
<keyword evidence="1" id="KW-0732">Signal</keyword>
<proteinExistence type="predicted"/>
<evidence type="ECO:0000256" key="1">
    <source>
        <dbReference type="SAM" id="SignalP"/>
    </source>
</evidence>
<protein>
    <recommendedName>
        <fullName evidence="4">Sporulation protein</fullName>
    </recommendedName>
</protein>
<organism evidence="2 3">
    <name type="scientific">Phenylobacterium conjunctum</name>
    <dbReference type="NCBI Taxonomy" id="1298959"/>
    <lineage>
        <taxon>Bacteria</taxon>
        <taxon>Pseudomonadati</taxon>
        <taxon>Pseudomonadota</taxon>
        <taxon>Alphaproteobacteria</taxon>
        <taxon>Caulobacterales</taxon>
        <taxon>Caulobacteraceae</taxon>
        <taxon>Phenylobacterium</taxon>
    </lineage>
</organism>
<comment type="caution">
    <text evidence="2">The sequence shown here is derived from an EMBL/GenBank/DDBJ whole genome shotgun (WGS) entry which is preliminary data.</text>
</comment>
<evidence type="ECO:0008006" key="4">
    <source>
        <dbReference type="Google" id="ProtNLM"/>
    </source>
</evidence>
<sequence>MTRLKLPLGVLGAAAIALPAAAQAPEAAPPPAPVAVAALAAPDFFSAAGRDTGLGADLWKGASPQTLKTVLPLVAAKPLSPAAQALARRVLATGANGPGEAGRDPALAGQRINALIAQGGVKEAAEILSKTSGLDQSPDLSRAAAELALLSGDADRACQVGEGLATGRDDVYWVRLRAYCQVKRGEVGAAQLTFDLAQGEAKDAVYGRLMGVRLSGAGNPGAASLRNGLDVALSRDLGLDLSAAVPSPAVAAALTPKDNPEAVWPMESGPGPVRAALAALASGDLATARTMRASLTEADTAAAGALDL</sequence>
<name>A0ABW3T6N7_9CAUL</name>